<dbReference type="InterPro" id="IPR046825">
    <property type="entry name" value="PDH_C"/>
</dbReference>
<dbReference type="FunFam" id="3.40.50.720:FF:000208">
    <property type="entry name" value="Prephenate dehydrogenase"/>
    <property type="match status" value="1"/>
</dbReference>
<dbReference type="InterPro" id="IPR002912">
    <property type="entry name" value="ACT_dom"/>
</dbReference>
<protein>
    <recommendedName>
        <fullName evidence="4">Prephenate dehydrogenase</fullName>
        <ecNumber evidence="3">1.3.1.12</ecNumber>
    </recommendedName>
</protein>
<dbReference type="PANTHER" id="PTHR21363:SF0">
    <property type="entry name" value="PREPHENATE DEHYDROGENASE [NADP(+)]"/>
    <property type="match status" value="1"/>
</dbReference>
<evidence type="ECO:0000256" key="1">
    <source>
        <dbReference type="ARBA" id="ARBA00005067"/>
    </source>
</evidence>
<dbReference type="InterPro" id="IPR045865">
    <property type="entry name" value="ACT-like_dom_sf"/>
</dbReference>
<reference evidence="13 14" key="1">
    <citation type="submission" date="2013-03" db="EMBL/GenBank/DDBJ databases">
        <title>The Genome Sequence of Enterococcus saccharolyticus ATCC_43076 (Illumina only assembly).</title>
        <authorList>
            <consortium name="The Broad Institute Genomics Platform"/>
            <consortium name="The Broad Institute Genome Sequencing Center for Infectious Disease"/>
            <person name="Earl A."/>
            <person name="Russ C."/>
            <person name="Gilmore M."/>
            <person name="Surin D."/>
            <person name="Walker B."/>
            <person name="Young S."/>
            <person name="Zeng Q."/>
            <person name="Gargeya S."/>
            <person name="Fitzgerald M."/>
            <person name="Haas B."/>
            <person name="Abouelleil A."/>
            <person name="Allen A.W."/>
            <person name="Alvarado L."/>
            <person name="Arachchi H.M."/>
            <person name="Berlin A.M."/>
            <person name="Chapman S.B."/>
            <person name="Gainer-Dewar J."/>
            <person name="Goldberg J."/>
            <person name="Griggs A."/>
            <person name="Gujja S."/>
            <person name="Hansen M."/>
            <person name="Howarth C."/>
            <person name="Imamovic A."/>
            <person name="Ireland A."/>
            <person name="Larimer J."/>
            <person name="McCowan C."/>
            <person name="Murphy C."/>
            <person name="Pearson M."/>
            <person name="Poon T.W."/>
            <person name="Priest M."/>
            <person name="Roberts A."/>
            <person name="Saif S."/>
            <person name="Shea T."/>
            <person name="Sisk P."/>
            <person name="Sykes S."/>
            <person name="Wortman J."/>
            <person name="Nusbaum C."/>
            <person name="Birren B."/>
        </authorList>
    </citation>
    <scope>NUCLEOTIDE SEQUENCE [LARGE SCALE GENOMIC DNA]</scope>
    <source>
        <strain evidence="13 14">ATCC 43076</strain>
    </source>
</reference>
<dbReference type="EC" id="1.3.1.12" evidence="3"/>
<sequence length="365" mass="40384">MKQNVLIIGLGLIGASLAIAIKKEHPAVHLIGWDYFEETRIIAKNQQIVDEIPTTFEEGAVKADILLLAVPIKTSLTYLQELAALPLKPTALVTDAGSTKQEIMVLAEQLPFDFIGGHPMAGSHKSGVSAANGDLFENAYYIFTVPQNEQVAKRVTELQVLFQGARAKYVMLTAEEHDQITGMLSHLPHIIASGLVNQADVFNQLHPRAKQLAAGGFRDITRIASADPQMWTDILLSNREALLALMDTWQTQMTEISDWLKTEDQTKIFQFFENAKDTRDNLPVHSNGAIPAFYDLMVDVPDRPGVIAEITSILGQADISVINIKILETREDIIGVLQLTFKNQGDLLAGKQCIEEKTDYPCRLK</sequence>
<dbReference type="OrthoDB" id="9802008at2"/>
<evidence type="ECO:0000256" key="7">
    <source>
        <dbReference type="ARBA" id="ARBA00023002"/>
    </source>
</evidence>
<feature type="domain" description="ACT" evidence="12">
    <location>
        <begin position="295"/>
        <end position="365"/>
    </location>
</feature>
<dbReference type="InterPro" id="IPR050812">
    <property type="entry name" value="Preph/Arog_dehydrog"/>
</dbReference>
<dbReference type="SUPFAM" id="SSF48179">
    <property type="entry name" value="6-phosphogluconate dehydrogenase C-terminal domain-like"/>
    <property type="match status" value="1"/>
</dbReference>
<gene>
    <name evidence="13" type="ORF">OMQ_01302</name>
</gene>
<evidence type="ECO:0000256" key="5">
    <source>
        <dbReference type="ARBA" id="ARBA00022498"/>
    </source>
</evidence>
<comment type="pathway">
    <text evidence="1">Amino-acid biosynthesis; L-tyrosine biosynthesis; (4-hydroxyphenyl)pyruvate from prephenate (NAD(+) route): step 1/1.</text>
</comment>
<dbReference type="InterPro" id="IPR008927">
    <property type="entry name" value="6-PGluconate_DH-like_C_sf"/>
</dbReference>
<dbReference type="PROSITE" id="PS51671">
    <property type="entry name" value="ACT"/>
    <property type="match status" value="1"/>
</dbReference>
<dbReference type="UniPathway" id="UPA00122">
    <property type="reaction ID" value="UER00961"/>
</dbReference>
<dbReference type="Pfam" id="PF20463">
    <property type="entry name" value="PDH_C"/>
    <property type="match status" value="1"/>
</dbReference>
<proteinExistence type="inferred from homology"/>
<dbReference type="SUPFAM" id="SSF55021">
    <property type="entry name" value="ACT-like"/>
    <property type="match status" value="1"/>
</dbReference>
<evidence type="ECO:0000313" key="14">
    <source>
        <dbReference type="Proteomes" id="UP000014136"/>
    </source>
</evidence>
<dbReference type="GO" id="GO:0004665">
    <property type="term" value="F:prephenate dehydrogenase (NADP+) activity"/>
    <property type="evidence" value="ECO:0007669"/>
    <property type="project" value="InterPro"/>
</dbReference>
<dbReference type="STRING" id="41997.RV16_GL000267"/>
<dbReference type="InterPro" id="IPR046826">
    <property type="entry name" value="PDH_N"/>
</dbReference>
<evidence type="ECO:0000256" key="3">
    <source>
        <dbReference type="ARBA" id="ARBA00012068"/>
    </source>
</evidence>
<evidence type="ECO:0000256" key="8">
    <source>
        <dbReference type="ARBA" id="ARBA00023027"/>
    </source>
</evidence>
<comment type="catalytic activity">
    <reaction evidence="10">
        <text>prephenate + NAD(+) = 3-(4-hydroxyphenyl)pyruvate + CO2 + NADH</text>
        <dbReference type="Rhea" id="RHEA:13869"/>
        <dbReference type="ChEBI" id="CHEBI:16526"/>
        <dbReference type="ChEBI" id="CHEBI:29934"/>
        <dbReference type="ChEBI" id="CHEBI:36242"/>
        <dbReference type="ChEBI" id="CHEBI:57540"/>
        <dbReference type="ChEBI" id="CHEBI:57945"/>
        <dbReference type="EC" id="1.3.1.12"/>
    </reaction>
</comment>
<evidence type="ECO:0000256" key="9">
    <source>
        <dbReference type="ARBA" id="ARBA00023141"/>
    </source>
</evidence>
<comment type="caution">
    <text evidence="13">The sequence shown here is derived from an EMBL/GenBank/DDBJ whole genome shotgun (WGS) entry which is preliminary data.</text>
</comment>
<dbReference type="EMBL" id="AHYT01000004">
    <property type="protein sequence ID" value="EOT29350.1"/>
    <property type="molecule type" value="Genomic_DNA"/>
</dbReference>
<dbReference type="SUPFAM" id="SSF51735">
    <property type="entry name" value="NAD(P)-binding Rossmann-fold domains"/>
    <property type="match status" value="1"/>
</dbReference>
<dbReference type="NCBIfam" id="NF005107">
    <property type="entry name" value="PRK06545.1-5"/>
    <property type="match status" value="1"/>
</dbReference>
<dbReference type="GO" id="GO:0006571">
    <property type="term" value="P:tyrosine biosynthetic process"/>
    <property type="evidence" value="ECO:0007669"/>
    <property type="project" value="UniProtKB-UniPathway"/>
</dbReference>
<dbReference type="Pfam" id="PF02153">
    <property type="entry name" value="PDH_N"/>
    <property type="match status" value="1"/>
</dbReference>
<dbReference type="PROSITE" id="PS51176">
    <property type="entry name" value="PDH_ADH"/>
    <property type="match status" value="1"/>
</dbReference>
<dbReference type="InterPro" id="IPR003099">
    <property type="entry name" value="Prephen_DH"/>
</dbReference>
<evidence type="ECO:0000256" key="2">
    <source>
        <dbReference type="ARBA" id="ARBA00007964"/>
    </source>
</evidence>
<dbReference type="PANTHER" id="PTHR21363">
    <property type="entry name" value="PREPHENATE DEHYDROGENASE"/>
    <property type="match status" value="1"/>
</dbReference>
<dbReference type="Gene3D" id="1.10.3660.10">
    <property type="entry name" value="6-phosphogluconate dehydrogenase C-terminal like domain"/>
    <property type="match status" value="1"/>
</dbReference>
<dbReference type="FunFam" id="1.10.3660.10:FF:000003">
    <property type="entry name" value="Prephenate dehydrogenase"/>
    <property type="match status" value="1"/>
</dbReference>
<feature type="domain" description="Prephenate/arogenate dehydrogenase" evidence="11">
    <location>
        <begin position="3"/>
        <end position="290"/>
    </location>
</feature>
<dbReference type="Proteomes" id="UP000014136">
    <property type="component" value="Unassembled WGS sequence"/>
</dbReference>
<dbReference type="GO" id="GO:0070403">
    <property type="term" value="F:NAD+ binding"/>
    <property type="evidence" value="ECO:0007669"/>
    <property type="project" value="InterPro"/>
</dbReference>
<keyword evidence="14" id="KW-1185">Reference proteome</keyword>
<dbReference type="Gene3D" id="3.40.50.720">
    <property type="entry name" value="NAD(P)-binding Rossmann-like Domain"/>
    <property type="match status" value="1"/>
</dbReference>
<evidence type="ECO:0000256" key="10">
    <source>
        <dbReference type="ARBA" id="ARBA00049260"/>
    </source>
</evidence>
<evidence type="ECO:0000313" key="13">
    <source>
        <dbReference type="EMBL" id="EOT29350.1"/>
    </source>
</evidence>
<dbReference type="HOGENOM" id="CLU_055968_2_1_9"/>
<keyword evidence="7" id="KW-0560">Oxidoreductase</keyword>
<dbReference type="eggNOG" id="COG0287">
    <property type="taxonomic scope" value="Bacteria"/>
</dbReference>
<keyword evidence="6" id="KW-0028">Amino-acid biosynthesis</keyword>
<dbReference type="AlphaFoldDB" id="S0JLI5"/>
<keyword evidence="5" id="KW-0827">Tyrosine biosynthesis</keyword>
<evidence type="ECO:0000256" key="6">
    <source>
        <dbReference type="ARBA" id="ARBA00022605"/>
    </source>
</evidence>
<name>S0JLI5_9ENTE</name>
<dbReference type="Pfam" id="PF01842">
    <property type="entry name" value="ACT"/>
    <property type="match status" value="1"/>
</dbReference>
<keyword evidence="9" id="KW-0057">Aromatic amino acid biosynthesis</keyword>
<dbReference type="GO" id="GO:0008977">
    <property type="term" value="F:prephenate dehydrogenase (NAD+) activity"/>
    <property type="evidence" value="ECO:0007669"/>
    <property type="project" value="UniProtKB-EC"/>
</dbReference>
<dbReference type="Gene3D" id="3.30.70.260">
    <property type="match status" value="1"/>
</dbReference>
<comment type="similarity">
    <text evidence="2">Belongs to the prephenate/arogenate dehydrogenase family.</text>
</comment>
<dbReference type="InterPro" id="IPR036291">
    <property type="entry name" value="NAD(P)-bd_dom_sf"/>
</dbReference>
<dbReference type="CDD" id="cd04909">
    <property type="entry name" value="ACT_PDH-BS"/>
    <property type="match status" value="1"/>
</dbReference>
<dbReference type="RefSeq" id="WP_016175099.1">
    <property type="nucleotide sequence ID" value="NZ_KE136389.1"/>
</dbReference>
<keyword evidence="8" id="KW-0520">NAD</keyword>
<organism evidence="13 14">
    <name type="scientific">Enterococcus saccharolyticus subsp. saccharolyticus ATCC 43076</name>
    <dbReference type="NCBI Taxonomy" id="1139996"/>
    <lineage>
        <taxon>Bacteria</taxon>
        <taxon>Bacillati</taxon>
        <taxon>Bacillota</taxon>
        <taxon>Bacilli</taxon>
        <taxon>Lactobacillales</taxon>
        <taxon>Enterococcaceae</taxon>
        <taxon>Enterococcus</taxon>
    </lineage>
</organism>
<evidence type="ECO:0000259" key="11">
    <source>
        <dbReference type="PROSITE" id="PS51176"/>
    </source>
</evidence>
<evidence type="ECO:0000259" key="12">
    <source>
        <dbReference type="PROSITE" id="PS51671"/>
    </source>
</evidence>
<evidence type="ECO:0000256" key="4">
    <source>
        <dbReference type="ARBA" id="ARBA00016891"/>
    </source>
</evidence>
<dbReference type="PATRIC" id="fig|1139996.3.peg.1282"/>
<accession>S0JLI5</accession>